<gene>
    <name evidence="1" type="ORF">A9F13_15g01463</name>
</gene>
<comment type="caution">
    <text evidence="1">The sequence shown here is derived from an EMBL/GenBank/DDBJ whole genome shotgun (WGS) entry which is preliminary data.</text>
</comment>
<reference evidence="1 2" key="1">
    <citation type="submission" date="2017-04" db="EMBL/GenBank/DDBJ databases">
        <title>Draft genome of the yeast Clavispora lusitaniae type strain CBS 6936.</title>
        <authorList>
            <person name="Durrens P."/>
            <person name="Klopp C."/>
            <person name="Biteau N."/>
            <person name="Fitton-Ouhabi V."/>
            <person name="Dementhon K."/>
            <person name="Accoceberry I."/>
            <person name="Sherman D.J."/>
            <person name="Noel T."/>
        </authorList>
    </citation>
    <scope>NUCLEOTIDE SEQUENCE [LARGE SCALE GENOMIC DNA]</scope>
    <source>
        <strain evidence="1 2">CBS 6936</strain>
    </source>
</reference>
<evidence type="ECO:0000313" key="2">
    <source>
        <dbReference type="Proteomes" id="UP000195602"/>
    </source>
</evidence>
<dbReference type="KEGG" id="clus:A9F13_15g01463"/>
<name>A0AA91PX15_CLALS</name>
<dbReference type="AlphaFoldDB" id="A0AA91PX15"/>
<dbReference type="EMBL" id="LYUB02000015">
    <property type="protein sequence ID" value="OVF07163.1"/>
    <property type="molecule type" value="Genomic_DNA"/>
</dbReference>
<organism evidence="1 2">
    <name type="scientific">Clavispora lusitaniae</name>
    <name type="common">Candida lusitaniae</name>
    <dbReference type="NCBI Taxonomy" id="36911"/>
    <lineage>
        <taxon>Eukaryota</taxon>
        <taxon>Fungi</taxon>
        <taxon>Dikarya</taxon>
        <taxon>Ascomycota</taxon>
        <taxon>Saccharomycotina</taxon>
        <taxon>Pichiomycetes</taxon>
        <taxon>Metschnikowiaceae</taxon>
        <taxon>Clavispora</taxon>
    </lineage>
</organism>
<sequence>MSALLFAGAKTTHSACRLWPGEEWRWSYVSVYVSSRLQEDRGVDLAGVIGLIGGIEVGIEVEVDGGW</sequence>
<accession>A0AA91PX15</accession>
<proteinExistence type="predicted"/>
<evidence type="ECO:0000313" key="1">
    <source>
        <dbReference type="EMBL" id="OVF07163.1"/>
    </source>
</evidence>
<protein>
    <submittedName>
        <fullName evidence="1">Uncharacterized protein</fullName>
    </submittedName>
</protein>
<dbReference type="Proteomes" id="UP000195602">
    <property type="component" value="Unassembled WGS sequence"/>
</dbReference>